<evidence type="ECO:0000256" key="3">
    <source>
        <dbReference type="ARBA" id="ARBA00022781"/>
    </source>
</evidence>
<keyword evidence="9" id="KW-1185">Reference proteome</keyword>
<dbReference type="RefSeq" id="WP_227019318.1">
    <property type="nucleotide sequence ID" value="NZ_JAGSND010000011.1"/>
</dbReference>
<dbReference type="PRINTS" id="PR00125">
    <property type="entry name" value="ATPASEDELTA"/>
</dbReference>
<comment type="function">
    <text evidence="7">This protein is part of the stalk that links CF(0) to CF(1). It either transmits conformational changes from CF(0) to CF(1) or is implicated in proton conduction.</text>
</comment>
<evidence type="ECO:0000313" key="9">
    <source>
        <dbReference type="Proteomes" id="UP000675664"/>
    </source>
</evidence>
<organism evidence="8 9">
    <name type="scientific">Sinanaerobacter chloroacetimidivorans</name>
    <dbReference type="NCBI Taxonomy" id="2818044"/>
    <lineage>
        <taxon>Bacteria</taxon>
        <taxon>Bacillati</taxon>
        <taxon>Bacillota</taxon>
        <taxon>Clostridia</taxon>
        <taxon>Peptostreptococcales</taxon>
        <taxon>Anaerovoracaceae</taxon>
        <taxon>Sinanaerobacter</taxon>
    </lineage>
</organism>
<dbReference type="HAMAP" id="MF_01416">
    <property type="entry name" value="ATP_synth_delta_bact"/>
    <property type="match status" value="1"/>
</dbReference>
<evidence type="ECO:0000256" key="4">
    <source>
        <dbReference type="ARBA" id="ARBA00023065"/>
    </source>
</evidence>
<protein>
    <recommendedName>
        <fullName evidence="7">ATP synthase subunit delta</fullName>
    </recommendedName>
    <alternativeName>
        <fullName evidence="7">ATP synthase F(1) sector subunit delta</fullName>
    </alternativeName>
    <alternativeName>
        <fullName evidence="7">F-type ATPase subunit delta</fullName>
        <shortName evidence="7">F-ATPase subunit delta</shortName>
    </alternativeName>
</protein>
<dbReference type="GO" id="GO:0045259">
    <property type="term" value="C:proton-transporting ATP synthase complex"/>
    <property type="evidence" value="ECO:0007669"/>
    <property type="project" value="UniProtKB-KW"/>
</dbReference>
<accession>A0A8J8B2D3</accession>
<dbReference type="Proteomes" id="UP000675664">
    <property type="component" value="Unassembled WGS sequence"/>
</dbReference>
<dbReference type="InterPro" id="IPR000711">
    <property type="entry name" value="ATPase_OSCP/dsu"/>
</dbReference>
<reference evidence="8" key="1">
    <citation type="submission" date="2021-04" db="EMBL/GenBank/DDBJ databases">
        <title>Sinoanaerobacter chloroacetimidivorans sp. nov., an obligate anaerobic bacterium isolated from anaerobic sludge.</title>
        <authorList>
            <person name="Bao Y."/>
        </authorList>
    </citation>
    <scope>NUCLEOTIDE SEQUENCE</scope>
    <source>
        <strain evidence="8">BAD-6</strain>
    </source>
</reference>
<comment type="caution">
    <text evidence="8">The sequence shown here is derived from an EMBL/GenBank/DDBJ whole genome shotgun (WGS) entry which is preliminary data.</text>
</comment>
<dbReference type="EMBL" id="JAGSND010000011">
    <property type="protein sequence ID" value="MBR0599184.1"/>
    <property type="molecule type" value="Genomic_DNA"/>
</dbReference>
<evidence type="ECO:0000256" key="5">
    <source>
        <dbReference type="ARBA" id="ARBA00023136"/>
    </source>
</evidence>
<dbReference type="AlphaFoldDB" id="A0A8J8B2D3"/>
<keyword evidence="6 7" id="KW-0066">ATP synthesis</keyword>
<dbReference type="PANTHER" id="PTHR11910">
    <property type="entry name" value="ATP SYNTHASE DELTA CHAIN"/>
    <property type="match status" value="1"/>
</dbReference>
<keyword evidence="7" id="KW-1003">Cell membrane</keyword>
<dbReference type="SUPFAM" id="SSF47928">
    <property type="entry name" value="N-terminal domain of the delta subunit of the F1F0-ATP synthase"/>
    <property type="match status" value="1"/>
</dbReference>
<keyword evidence="5 7" id="KW-0472">Membrane</keyword>
<gene>
    <name evidence="7 8" type="primary">atpH</name>
    <name evidence="8" type="ORF">KCX82_14940</name>
</gene>
<keyword evidence="7" id="KW-0139">CF(1)</keyword>
<keyword evidence="2 7" id="KW-0813">Transport</keyword>
<dbReference type="InterPro" id="IPR026015">
    <property type="entry name" value="ATP_synth_OSCP/delta_N_sf"/>
</dbReference>
<comment type="function">
    <text evidence="7">F(1)F(0) ATP synthase produces ATP from ADP in the presence of a proton or sodium gradient. F-type ATPases consist of two structural domains, F(1) containing the extramembraneous catalytic core and F(0) containing the membrane proton channel, linked together by a central stalk and a peripheral stalk. During catalysis, ATP synthesis in the catalytic domain of F(1) is coupled via a rotary mechanism of the central stalk subunits to proton translocation.</text>
</comment>
<dbReference type="NCBIfam" id="TIGR01145">
    <property type="entry name" value="ATP_synt_delta"/>
    <property type="match status" value="1"/>
</dbReference>
<keyword evidence="3 7" id="KW-0375">Hydrogen ion transport</keyword>
<comment type="similarity">
    <text evidence="7">Belongs to the ATPase delta chain family.</text>
</comment>
<reference evidence="8" key="2">
    <citation type="submission" date="2021-04" db="EMBL/GenBank/DDBJ databases">
        <authorList>
            <person name="Liu J."/>
        </authorList>
    </citation>
    <scope>NUCLEOTIDE SEQUENCE</scope>
    <source>
        <strain evidence="8">BAD-6</strain>
    </source>
</reference>
<evidence type="ECO:0000256" key="7">
    <source>
        <dbReference type="HAMAP-Rule" id="MF_01416"/>
    </source>
</evidence>
<evidence type="ECO:0000313" key="8">
    <source>
        <dbReference type="EMBL" id="MBR0599184.1"/>
    </source>
</evidence>
<dbReference type="GO" id="GO:0005886">
    <property type="term" value="C:plasma membrane"/>
    <property type="evidence" value="ECO:0007669"/>
    <property type="project" value="UniProtKB-SubCell"/>
</dbReference>
<proteinExistence type="inferred from homology"/>
<evidence type="ECO:0000256" key="6">
    <source>
        <dbReference type="ARBA" id="ARBA00023310"/>
    </source>
</evidence>
<dbReference type="Pfam" id="PF00213">
    <property type="entry name" value="OSCP"/>
    <property type="match status" value="1"/>
</dbReference>
<dbReference type="Gene3D" id="1.10.520.20">
    <property type="entry name" value="N-terminal domain of the delta subunit of the F1F0-ATP synthase"/>
    <property type="match status" value="1"/>
</dbReference>
<evidence type="ECO:0000256" key="2">
    <source>
        <dbReference type="ARBA" id="ARBA00022448"/>
    </source>
</evidence>
<sequence length="177" mass="20045">MAELTVDLTYGKALLLAATDVNKTEVILEEAKELLKILDLEPEFREFLSTPVVSAAEKKKVIADIFTGKICDELLNLLFILVDKGRAREFSNIIRKYKQLLDESRGYSIGTLFSVKLLSQEQLEIFEEKTGKLIQKKVKLENKIDTSIIGGVRIFIEGKVIDATIKKRLKDLSESLR</sequence>
<dbReference type="GO" id="GO:0046933">
    <property type="term" value="F:proton-transporting ATP synthase activity, rotational mechanism"/>
    <property type="evidence" value="ECO:0007669"/>
    <property type="project" value="UniProtKB-UniRule"/>
</dbReference>
<name>A0A8J8B2D3_9FIRM</name>
<evidence type="ECO:0000256" key="1">
    <source>
        <dbReference type="ARBA" id="ARBA00004370"/>
    </source>
</evidence>
<keyword evidence="4 7" id="KW-0406">Ion transport</keyword>
<comment type="subcellular location">
    <subcellularLocation>
        <location evidence="7">Cell membrane</location>
        <topology evidence="7">Peripheral membrane protein</topology>
    </subcellularLocation>
    <subcellularLocation>
        <location evidence="1">Membrane</location>
    </subcellularLocation>
</comment>